<reference evidence="2" key="1">
    <citation type="submission" date="2016-06" db="EMBL/GenBank/DDBJ databases">
        <title>Parallel loss of symbiosis genes in relatives of nitrogen-fixing non-legume Parasponia.</title>
        <authorList>
            <person name="Van Velzen R."/>
            <person name="Holmer R."/>
            <person name="Bu F."/>
            <person name="Rutten L."/>
            <person name="Van Zeijl A."/>
            <person name="Liu W."/>
            <person name="Santuari L."/>
            <person name="Cao Q."/>
            <person name="Sharma T."/>
            <person name="Shen D."/>
            <person name="Roswanjaya Y."/>
            <person name="Wardhani T."/>
            <person name="Kalhor M.S."/>
            <person name="Jansen J."/>
            <person name="Van den Hoogen J."/>
            <person name="Gungor B."/>
            <person name="Hartog M."/>
            <person name="Hontelez J."/>
            <person name="Verver J."/>
            <person name="Yang W.-C."/>
            <person name="Schijlen E."/>
            <person name="Repin R."/>
            <person name="Schilthuizen M."/>
            <person name="Schranz E."/>
            <person name="Heidstra R."/>
            <person name="Miyata K."/>
            <person name="Fedorova E."/>
            <person name="Kohlen W."/>
            <person name="Bisseling T."/>
            <person name="Smit S."/>
            <person name="Geurts R."/>
        </authorList>
    </citation>
    <scope>NUCLEOTIDE SEQUENCE [LARGE SCALE GENOMIC DNA]</scope>
    <source>
        <strain evidence="2">cv. RG33-2</strain>
    </source>
</reference>
<evidence type="ECO:0000313" key="1">
    <source>
        <dbReference type="EMBL" id="PON91677.1"/>
    </source>
</evidence>
<dbReference type="Proteomes" id="UP000237000">
    <property type="component" value="Unassembled WGS sequence"/>
</dbReference>
<organism evidence="1 2">
    <name type="scientific">Trema orientale</name>
    <name type="common">Charcoal tree</name>
    <name type="synonym">Celtis orientalis</name>
    <dbReference type="NCBI Taxonomy" id="63057"/>
    <lineage>
        <taxon>Eukaryota</taxon>
        <taxon>Viridiplantae</taxon>
        <taxon>Streptophyta</taxon>
        <taxon>Embryophyta</taxon>
        <taxon>Tracheophyta</taxon>
        <taxon>Spermatophyta</taxon>
        <taxon>Magnoliopsida</taxon>
        <taxon>eudicotyledons</taxon>
        <taxon>Gunneridae</taxon>
        <taxon>Pentapetalae</taxon>
        <taxon>rosids</taxon>
        <taxon>fabids</taxon>
        <taxon>Rosales</taxon>
        <taxon>Cannabaceae</taxon>
        <taxon>Trema</taxon>
    </lineage>
</organism>
<proteinExistence type="predicted"/>
<dbReference type="AlphaFoldDB" id="A0A2P5F1L1"/>
<protein>
    <submittedName>
        <fullName evidence="1">Uncharacterized protein</fullName>
    </submittedName>
</protein>
<comment type="caution">
    <text evidence="1">The sequence shown here is derived from an EMBL/GenBank/DDBJ whole genome shotgun (WGS) entry which is preliminary data.</text>
</comment>
<evidence type="ECO:0000313" key="2">
    <source>
        <dbReference type="Proteomes" id="UP000237000"/>
    </source>
</evidence>
<name>A0A2P5F1L1_TREOI</name>
<sequence length="49" mass="5769">MGNEKEEGRLKLIQRSGGRENWRVEKSRAIAAATYRERVRVRVSVSQYF</sequence>
<keyword evidence="2" id="KW-1185">Reference proteome</keyword>
<dbReference type="OrthoDB" id="10456352at2759"/>
<dbReference type="EMBL" id="JXTC01000072">
    <property type="protein sequence ID" value="PON91677.1"/>
    <property type="molecule type" value="Genomic_DNA"/>
</dbReference>
<dbReference type="InParanoid" id="A0A2P5F1L1"/>
<accession>A0A2P5F1L1</accession>
<gene>
    <name evidence="1" type="ORF">TorRG33x02_125080</name>
</gene>